<sequence length="89" mass="10495">MAWTIRYEKKALSFLKKCDKKEARRIVDFLDQHVAPLEDVRVIGKPLKGQFSGLWRYRVGDYRILCELYDKELVVLVLAVGHRKNIYKG</sequence>
<dbReference type="NCBIfam" id="TIGR02385">
    <property type="entry name" value="RelE_StbE"/>
    <property type="match status" value="1"/>
</dbReference>
<evidence type="ECO:0000313" key="4">
    <source>
        <dbReference type="Proteomes" id="UP000027015"/>
    </source>
</evidence>
<evidence type="ECO:0000256" key="2">
    <source>
        <dbReference type="ARBA" id="ARBA00022649"/>
    </source>
</evidence>
<dbReference type="PATRIC" id="fig|1134510.3.peg.1175"/>
<evidence type="ECO:0000256" key="1">
    <source>
        <dbReference type="ARBA" id="ARBA00006226"/>
    </source>
</evidence>
<keyword evidence="2" id="KW-1277">Toxin-antitoxin system</keyword>
<dbReference type="InterPro" id="IPR007712">
    <property type="entry name" value="RelE/ParE_toxin"/>
</dbReference>
<dbReference type="EMBL" id="AHPL01000009">
    <property type="protein sequence ID" value="KEC54848.1"/>
    <property type="molecule type" value="Genomic_DNA"/>
</dbReference>
<dbReference type="STRING" id="1134510.O9A_01039"/>
<dbReference type="RefSeq" id="WP_011180622.1">
    <property type="nucleotide sequence ID" value="NZ_CADEAH010000006.1"/>
</dbReference>
<reference evidence="3 4" key="1">
    <citation type="submission" date="2012-04" db="EMBL/GenBank/DDBJ databases">
        <title>The Genome Sequence of Bartonella koehlerae C-29.</title>
        <authorList>
            <consortium name="The Broad Institute Genome Sequencing Platform"/>
            <consortium name="The Broad Institute Genome Sequencing Center for Infectious Disease"/>
            <person name="Feldgarden M."/>
            <person name="Kirby J."/>
            <person name="Kosoy M."/>
            <person name="Birtles R."/>
            <person name="Probert W.S."/>
            <person name="Chiaraviglio L."/>
            <person name="Walker B."/>
            <person name="Young S.K."/>
            <person name="Zeng Q."/>
            <person name="Gargeya S."/>
            <person name="Fitzgerald M."/>
            <person name="Haas B."/>
            <person name="Abouelleil A."/>
            <person name="Alvarado L."/>
            <person name="Arachchi H.M."/>
            <person name="Berlin A.M."/>
            <person name="Chapman S.B."/>
            <person name="Goldberg J."/>
            <person name="Griggs A."/>
            <person name="Gujja S."/>
            <person name="Hansen M."/>
            <person name="Howarth C."/>
            <person name="Imamovic A."/>
            <person name="Larimer J."/>
            <person name="McCowen C."/>
            <person name="Montmayeur A."/>
            <person name="Murphy C."/>
            <person name="Neiman D."/>
            <person name="Pearson M."/>
            <person name="Priest M."/>
            <person name="Roberts A."/>
            <person name="Saif S."/>
            <person name="Shea T."/>
            <person name="Sisk P."/>
            <person name="Sykes S."/>
            <person name="Wortman J."/>
            <person name="Nusbaum C."/>
            <person name="Birren B."/>
        </authorList>
    </citation>
    <scope>NUCLEOTIDE SEQUENCE [LARGE SCALE GENOMIC DNA]</scope>
    <source>
        <strain evidence="3 4">C-29</strain>
    </source>
</reference>
<organism evidence="3 4">
    <name type="scientific">Bartonella koehlerae C-29</name>
    <dbReference type="NCBI Taxonomy" id="1134510"/>
    <lineage>
        <taxon>Bacteria</taxon>
        <taxon>Pseudomonadati</taxon>
        <taxon>Pseudomonadota</taxon>
        <taxon>Alphaproteobacteria</taxon>
        <taxon>Hyphomicrobiales</taxon>
        <taxon>Bartonellaceae</taxon>
        <taxon>Bartonella</taxon>
    </lineage>
</organism>
<dbReference type="Proteomes" id="UP000027015">
    <property type="component" value="Unassembled WGS sequence"/>
</dbReference>
<comment type="caution">
    <text evidence="3">The sequence shown here is derived from an EMBL/GenBank/DDBJ whole genome shotgun (WGS) entry which is preliminary data.</text>
</comment>
<accession>A0A067WDE7</accession>
<gene>
    <name evidence="3" type="ORF">O9A_01039</name>
</gene>
<dbReference type="GeneID" id="92985406"/>
<dbReference type="AlphaFoldDB" id="A0A067WDE7"/>
<proteinExistence type="inferred from homology"/>
<name>A0A067WDE7_9HYPH</name>
<protein>
    <submittedName>
        <fullName evidence="3">RelE/StbE family addiction module toxin</fullName>
    </submittedName>
</protein>
<comment type="similarity">
    <text evidence="1">Belongs to the RelE toxin family.</text>
</comment>
<dbReference type="HOGENOM" id="CLU_155761_1_1_5"/>
<dbReference type="PANTHER" id="PTHR35601">
    <property type="entry name" value="TOXIN RELE"/>
    <property type="match status" value="1"/>
</dbReference>
<evidence type="ECO:0000313" key="3">
    <source>
        <dbReference type="EMBL" id="KEC54848.1"/>
    </source>
</evidence>
<keyword evidence="4" id="KW-1185">Reference proteome</keyword>
<dbReference type="Gene3D" id="3.30.2310.20">
    <property type="entry name" value="RelE-like"/>
    <property type="match status" value="1"/>
</dbReference>
<dbReference type="SUPFAM" id="SSF143011">
    <property type="entry name" value="RelE-like"/>
    <property type="match status" value="1"/>
</dbReference>
<dbReference type="eggNOG" id="COG2026">
    <property type="taxonomic scope" value="Bacteria"/>
</dbReference>
<dbReference type="Pfam" id="PF05016">
    <property type="entry name" value="ParE_toxin"/>
    <property type="match status" value="1"/>
</dbReference>
<dbReference type="OrthoDB" id="5570653at2"/>
<dbReference type="InterPro" id="IPR035093">
    <property type="entry name" value="RelE/ParE_toxin_dom_sf"/>
</dbReference>
<dbReference type="PANTHER" id="PTHR35601:SF1">
    <property type="entry name" value="TOXIN RELE"/>
    <property type="match status" value="1"/>
</dbReference>